<sequence length="309" mass="34356">MTILGIAGIQMPVSATADNIDMMERYVAHVRKRFPWVSVMVFSELCVFGSHPVHAQPMPGEAEQRLQAIAAKYRMWLIPGSMFEQLDGHVYNTTPVISPDGVVVERYRKMFPFFPYEQGITPGDRFVVFDIPNVGRIGLSICYDMWFPETTRTLAAMGAEVIIHPTMTDTIDREVELAMCRAAAAQNQVYFFDVNGVGDGGVGQSCVVDCSGYVVHQASTMPEIMAVQVDLGKVRRERETGLRGLGQVLKSFRDRPVEFSVYNRVASVDDYLYTLGPLKKPGRNLNDGLSEDEEGDPLNKTMEISGPMG</sequence>
<dbReference type="GO" id="GO:0004040">
    <property type="term" value="F:amidase activity"/>
    <property type="evidence" value="ECO:0007669"/>
    <property type="project" value="UniProtKB-EC"/>
</dbReference>
<dbReference type="InterPro" id="IPR001110">
    <property type="entry name" value="UPF0012_CS"/>
</dbReference>
<dbReference type="OrthoDB" id="9803803at2"/>
<evidence type="ECO:0000313" key="4">
    <source>
        <dbReference type="EMBL" id="AXF84819.1"/>
    </source>
</evidence>
<keyword evidence="5" id="KW-1185">Reference proteome</keyword>
<dbReference type="RefSeq" id="WP_114562079.1">
    <property type="nucleotide sequence ID" value="NZ_CP031124.1"/>
</dbReference>
<dbReference type="EC" id="3.5.1.4" evidence="4"/>
<keyword evidence="4" id="KW-0378">Hydrolase</keyword>
<dbReference type="Pfam" id="PF00795">
    <property type="entry name" value="CN_hydrolase"/>
    <property type="match status" value="1"/>
</dbReference>
<dbReference type="KEGG" id="hyf:DTO96_100529"/>
<dbReference type="PANTHER" id="PTHR23088:SF27">
    <property type="entry name" value="DEAMINATED GLUTATHIONE AMIDASE"/>
    <property type="match status" value="1"/>
</dbReference>
<organism evidence="4 5">
    <name type="scientific">Ephemeroptericola cinctiostellae</name>
    <dbReference type="NCBI Taxonomy" id="2268024"/>
    <lineage>
        <taxon>Bacteria</taxon>
        <taxon>Pseudomonadati</taxon>
        <taxon>Pseudomonadota</taxon>
        <taxon>Betaproteobacteria</taxon>
        <taxon>Burkholderiales</taxon>
        <taxon>Burkholderiaceae</taxon>
        <taxon>Ephemeroptericola</taxon>
    </lineage>
</organism>
<evidence type="ECO:0000259" key="3">
    <source>
        <dbReference type="PROSITE" id="PS50263"/>
    </source>
</evidence>
<feature type="domain" description="CN hydrolase" evidence="3">
    <location>
        <begin position="4"/>
        <end position="231"/>
    </location>
</feature>
<dbReference type="PROSITE" id="PS01227">
    <property type="entry name" value="UPF0012"/>
    <property type="match status" value="1"/>
</dbReference>
<dbReference type="Proteomes" id="UP000252182">
    <property type="component" value="Chromosome"/>
</dbReference>
<dbReference type="EMBL" id="CP031124">
    <property type="protein sequence ID" value="AXF84819.1"/>
    <property type="molecule type" value="Genomic_DNA"/>
</dbReference>
<name>A0A345D8Y1_9BURK</name>
<reference evidence="5" key="1">
    <citation type="submission" date="2018-07" db="EMBL/GenBank/DDBJ databases">
        <authorList>
            <person name="Kim H."/>
        </authorList>
    </citation>
    <scope>NUCLEOTIDE SEQUENCE [LARGE SCALE GENOMIC DNA]</scope>
    <source>
        <strain evidence="5">F02</strain>
    </source>
</reference>
<protein>
    <submittedName>
        <fullName evidence="4">Aliphatic amidase</fullName>
        <ecNumber evidence="4">3.5.1.4</ecNumber>
    </submittedName>
</protein>
<gene>
    <name evidence="4" type="primary">amiE</name>
    <name evidence="4" type="ORF">DTO96_100529</name>
</gene>
<proteinExistence type="inferred from homology"/>
<dbReference type="InterPro" id="IPR003010">
    <property type="entry name" value="C-N_Hydrolase"/>
</dbReference>
<dbReference type="PROSITE" id="PS50263">
    <property type="entry name" value="CN_HYDROLASE"/>
    <property type="match status" value="1"/>
</dbReference>
<evidence type="ECO:0000256" key="1">
    <source>
        <dbReference type="ARBA" id="ARBA00010613"/>
    </source>
</evidence>
<evidence type="ECO:0000313" key="5">
    <source>
        <dbReference type="Proteomes" id="UP000252182"/>
    </source>
</evidence>
<comment type="similarity">
    <text evidence="1">Belongs to the carbon-nitrogen hydrolase superfamily. NIT1/NIT2 family.</text>
</comment>
<dbReference type="SUPFAM" id="SSF56317">
    <property type="entry name" value="Carbon-nitrogen hydrolase"/>
    <property type="match status" value="1"/>
</dbReference>
<dbReference type="CDD" id="cd07197">
    <property type="entry name" value="nitrilase"/>
    <property type="match status" value="1"/>
</dbReference>
<accession>A0A345D8Y1</accession>
<dbReference type="Gene3D" id="3.60.110.10">
    <property type="entry name" value="Carbon-nitrogen hydrolase"/>
    <property type="match status" value="1"/>
</dbReference>
<feature type="region of interest" description="Disordered" evidence="2">
    <location>
        <begin position="283"/>
        <end position="309"/>
    </location>
</feature>
<evidence type="ECO:0000256" key="2">
    <source>
        <dbReference type="SAM" id="MobiDB-lite"/>
    </source>
</evidence>
<dbReference type="AlphaFoldDB" id="A0A345D8Y1"/>
<dbReference type="PANTHER" id="PTHR23088">
    <property type="entry name" value="NITRILASE-RELATED"/>
    <property type="match status" value="1"/>
</dbReference>
<dbReference type="InterPro" id="IPR036526">
    <property type="entry name" value="C-N_Hydrolase_sf"/>
</dbReference>